<dbReference type="InterPro" id="IPR010610">
    <property type="entry name" value="EryCIII-like_C"/>
</dbReference>
<dbReference type="SUPFAM" id="SSF53756">
    <property type="entry name" value="UDP-Glycosyltransferase/glycogen phosphorylase"/>
    <property type="match status" value="1"/>
</dbReference>
<dbReference type="InterPro" id="IPR002213">
    <property type="entry name" value="UDP_glucos_trans"/>
</dbReference>
<sequence length="483" mass="53980">MVDILFLTWGEYGQSSVHLATAFELYSRRFPGVDIHIASSVHLEARFDQVKARIDRSSGRTDSQGNILFHVALAKSYEEVASDGGGFIWNTMEHPPMHRQTHGFPDIAHAMCPYPPDEYVRGINSCAELIQKLSPDAVLVDMLFSQAIDACKLLHQRYIILSPLPGCDMTSGNQSYYSSLFYYPSVGLDVPFPISTWKDMFANALNLLRLTYILLTDGHIRALDAARRARGCTWPHPVLTSTTVSPDTPCLAAGIPEVDLPFTAPEGLRQFGPICLPSESLADGDPELKAWLDRKETIIMVMGSHKEYDDVSAREVLHGLLAGSGGRQILWKVPTVDKLRGLFNKILTTEHDRDRVRIVRWFDVEPSAIVEHENVICYIHHGGANSYLECARSGTPQVILPVWFDTYRNAIRVEYRGLGVYGSRGSAPSIRSEELGEAVWRVVSGPDSAEYRRRARHVGEICREAGGRERVADAILDYLSLRK</sequence>
<dbReference type="PANTHER" id="PTHR48043">
    <property type="entry name" value="EG:EG0003.4 PROTEIN-RELATED"/>
    <property type="match status" value="1"/>
</dbReference>
<name>A0A550CYT6_9AGAR</name>
<organism evidence="4 5">
    <name type="scientific">Schizophyllum amplum</name>
    <dbReference type="NCBI Taxonomy" id="97359"/>
    <lineage>
        <taxon>Eukaryota</taxon>
        <taxon>Fungi</taxon>
        <taxon>Dikarya</taxon>
        <taxon>Basidiomycota</taxon>
        <taxon>Agaricomycotina</taxon>
        <taxon>Agaricomycetes</taxon>
        <taxon>Agaricomycetidae</taxon>
        <taxon>Agaricales</taxon>
        <taxon>Schizophyllaceae</taxon>
        <taxon>Schizophyllum</taxon>
    </lineage>
</organism>
<dbReference type="Gene3D" id="3.40.50.2000">
    <property type="entry name" value="Glycogen Phosphorylase B"/>
    <property type="match status" value="1"/>
</dbReference>
<evidence type="ECO:0000313" key="4">
    <source>
        <dbReference type="EMBL" id="TRM69953.1"/>
    </source>
</evidence>
<dbReference type="Proteomes" id="UP000320762">
    <property type="component" value="Unassembled WGS sequence"/>
</dbReference>
<comment type="caution">
    <text evidence="4">The sequence shown here is derived from an EMBL/GenBank/DDBJ whole genome shotgun (WGS) entry which is preliminary data.</text>
</comment>
<dbReference type="EMBL" id="VDMD01000001">
    <property type="protein sequence ID" value="TRM69953.1"/>
    <property type="molecule type" value="Genomic_DNA"/>
</dbReference>
<evidence type="ECO:0000259" key="3">
    <source>
        <dbReference type="Pfam" id="PF06722"/>
    </source>
</evidence>
<dbReference type="GO" id="GO:0008194">
    <property type="term" value="F:UDP-glycosyltransferase activity"/>
    <property type="evidence" value="ECO:0007669"/>
    <property type="project" value="InterPro"/>
</dbReference>
<keyword evidence="2 4" id="KW-0808">Transferase</keyword>
<evidence type="ECO:0000256" key="2">
    <source>
        <dbReference type="ARBA" id="ARBA00022679"/>
    </source>
</evidence>
<gene>
    <name evidence="4" type="ORF">BD626DRAFT_20977</name>
</gene>
<reference evidence="4 5" key="1">
    <citation type="journal article" date="2019" name="New Phytol.">
        <title>Comparative genomics reveals unique wood-decay strategies and fruiting body development in the Schizophyllaceae.</title>
        <authorList>
            <person name="Almasi E."/>
            <person name="Sahu N."/>
            <person name="Krizsan K."/>
            <person name="Balint B."/>
            <person name="Kovacs G.M."/>
            <person name="Kiss B."/>
            <person name="Cseklye J."/>
            <person name="Drula E."/>
            <person name="Henrissat B."/>
            <person name="Nagy I."/>
            <person name="Chovatia M."/>
            <person name="Adam C."/>
            <person name="LaButti K."/>
            <person name="Lipzen A."/>
            <person name="Riley R."/>
            <person name="Grigoriev I.V."/>
            <person name="Nagy L.G."/>
        </authorList>
    </citation>
    <scope>NUCLEOTIDE SEQUENCE [LARGE SCALE GENOMIC DNA]</scope>
    <source>
        <strain evidence="4 5">NL-1724</strain>
    </source>
</reference>
<evidence type="ECO:0000256" key="1">
    <source>
        <dbReference type="ARBA" id="ARBA00022676"/>
    </source>
</evidence>
<dbReference type="InterPro" id="IPR050271">
    <property type="entry name" value="UDP-glycosyltransferase"/>
</dbReference>
<keyword evidence="5" id="KW-1185">Reference proteome</keyword>
<dbReference type="PANTHER" id="PTHR48043:SF145">
    <property type="entry name" value="FI06409P-RELATED"/>
    <property type="match status" value="1"/>
</dbReference>
<dbReference type="GO" id="GO:0016758">
    <property type="term" value="F:hexosyltransferase activity"/>
    <property type="evidence" value="ECO:0007669"/>
    <property type="project" value="UniProtKB-ARBA"/>
</dbReference>
<dbReference type="Pfam" id="PF06722">
    <property type="entry name" value="EryCIII-like_C"/>
    <property type="match status" value="1"/>
</dbReference>
<feature type="domain" description="Erythromycin biosynthesis protein CIII-like C-terminal" evidence="3">
    <location>
        <begin position="373"/>
        <end position="447"/>
    </location>
</feature>
<keyword evidence="1" id="KW-0328">Glycosyltransferase</keyword>
<dbReference type="AlphaFoldDB" id="A0A550CYT6"/>
<dbReference type="OrthoDB" id="5835829at2759"/>
<protein>
    <submittedName>
        <fullName evidence="4">Glycosyltransferase family 1 protein</fullName>
    </submittedName>
</protein>
<evidence type="ECO:0000313" key="5">
    <source>
        <dbReference type="Proteomes" id="UP000320762"/>
    </source>
</evidence>
<dbReference type="CDD" id="cd03784">
    <property type="entry name" value="GT1_Gtf-like"/>
    <property type="match status" value="1"/>
</dbReference>
<proteinExistence type="predicted"/>
<accession>A0A550CYT6</accession>